<evidence type="ECO:0000313" key="1">
    <source>
        <dbReference type="EMBL" id="TKY91290.1"/>
    </source>
</evidence>
<gene>
    <name evidence="1" type="ORF">C5S46_06620</name>
</gene>
<reference evidence="1" key="1">
    <citation type="submission" date="2018-09" db="EMBL/GenBank/DDBJ databases">
        <title>A genomic encyclopedia of anaerobic methanotrophic archaea.</title>
        <authorList>
            <person name="Skennerton C.T."/>
            <person name="Chadwick G.L."/>
            <person name="Laso-Perez R."/>
            <person name="Leu A.O."/>
            <person name="Speth D.R."/>
            <person name="Yu H."/>
            <person name="Morgan-Lang C."/>
            <person name="Hatzenpichler R."/>
            <person name="Goudeau D."/>
            <person name="Malmstrom R."/>
            <person name="Woyke T."/>
            <person name="Hallam S."/>
            <person name="Tyson G.W."/>
            <person name="Wegener G."/>
            <person name="Boetius A."/>
            <person name="Orphan V.J."/>
        </authorList>
    </citation>
    <scope>NUCLEOTIDE SEQUENCE</scope>
    <source>
        <strain evidence="1">CONS3730D10UFb2</strain>
    </source>
</reference>
<evidence type="ECO:0000313" key="2">
    <source>
        <dbReference type="Proteomes" id="UP000315423"/>
    </source>
</evidence>
<dbReference type="Proteomes" id="UP000315423">
    <property type="component" value="Unassembled WGS sequence"/>
</dbReference>
<protein>
    <submittedName>
        <fullName evidence="1">Tetrahydromethanopterin S-methyltransferase subunit E</fullName>
    </submittedName>
</protein>
<accession>A0AC61S9R0</accession>
<proteinExistence type="predicted"/>
<sequence length="302" mass="31794">MTDPIIIDMGIVALTGALATIGGAAEDLESDVGSQSNPNSQVQLAAQMDFPHRIFNKAISGEPPAYGLWCASSAVVASVMLAKGMSVLFALAVGSLVGAILLGMFAVTAHMGRTASQSRFKQPLYMDMVVGHVPAIIAHGYIAVFCIVSFSYIMNAIMGHPFPLPLLALFWGVTAGAIGSSTGDVHYGAEREFQNQPFGCGLNASYSGNIVRKGEAGLRNGMDNVWACAKFGGPVTGLALGLTVFLDNWRSTIFTGANAEWFAIIAGLIIVVILILLNRYVEVDGRNAYGPYKEEEEGGAPA</sequence>
<dbReference type="EMBL" id="QYBA01000224">
    <property type="protein sequence ID" value="TKY91290.1"/>
    <property type="molecule type" value="Genomic_DNA"/>
</dbReference>
<organism evidence="1 2">
    <name type="scientific">Candidatus Methanomarinus sp</name>
    <dbReference type="NCBI Taxonomy" id="3386244"/>
    <lineage>
        <taxon>Archaea</taxon>
        <taxon>Methanobacteriati</taxon>
        <taxon>Methanobacteriota</taxon>
        <taxon>Stenosarchaea group</taxon>
        <taxon>Methanomicrobia</taxon>
        <taxon>Methanosarcinales</taxon>
        <taxon>ANME-2 cluster</taxon>
        <taxon>Candidatus Methanocomedenaceae</taxon>
        <taxon>Candidatus Methanomarinus</taxon>
    </lineage>
</organism>
<name>A0AC61S9R0_9EURY</name>
<comment type="caution">
    <text evidence="1">The sequence shown here is derived from an EMBL/GenBank/DDBJ whole genome shotgun (WGS) entry which is preliminary data.</text>
</comment>